<dbReference type="InterPro" id="IPR011047">
    <property type="entry name" value="Quinoprotein_ADH-like_sf"/>
</dbReference>
<comment type="subcellular location">
    <subcellularLocation>
        <location evidence="4">Cell outer membrane</location>
        <topology evidence="4">Lipid-anchor</topology>
    </subcellularLocation>
</comment>
<comment type="function">
    <text evidence="4">Part of the outer membrane protein assembly complex, which is involved in assembly and insertion of beta-barrel proteins into the outer membrane.</text>
</comment>
<dbReference type="PANTHER" id="PTHR34512">
    <property type="entry name" value="CELL SURFACE PROTEIN"/>
    <property type="match status" value="1"/>
</dbReference>
<dbReference type="InterPro" id="IPR017687">
    <property type="entry name" value="BamB"/>
</dbReference>
<sequence length="395" mass="44843">MYLKKIIYTIIITLFFLFGCSLKKDVYDLNQKMIHKNRSAIFTIWRIPVGIGSEKYYNKLSITYDNDIVYAADRKGIIKAISLYSGKELWVVSLSSQILRSHISHTNELLSGGLVIYDNKLYIGTESGMVIALNKNNGKFLWDSKLSGEVIAKPVIANGMLLIHTENGMLHALHHDTGYIKWSINLDHKQRFAIRGKSSPAIYNDLIIIGETHGQINAIMLKTGEIVWHDYISQITENNTIDQLHDINSTPLIDYNSNILFAIAYNGNLVAMDILSHKIIWSDHIGSVHDMILTNDSIYLVDQNDIIYKIRKADGYIIWENNSLLHCKLTAPALSNNNLLIADNNGYLYVLDSNNGELKYSDQINKSGFLNKPVVLNNNKLLIQAKDGILYYIQY</sequence>
<reference evidence="6" key="2">
    <citation type="submission" date="2023-10" db="EMBL/GenBank/DDBJ databases">
        <authorList>
            <person name="Koga R."/>
            <person name="Fukatsu T."/>
        </authorList>
    </citation>
    <scope>NUCLEOTIDE SEQUENCE</scope>
    <source>
        <strain evidence="6">Kw-01</strain>
    </source>
</reference>
<evidence type="ECO:0000259" key="5">
    <source>
        <dbReference type="Pfam" id="PF13360"/>
    </source>
</evidence>
<name>A0AAT9G514_9ENTR</name>
<accession>A0AAT9G514</accession>
<dbReference type="EMBL" id="AP028961">
    <property type="protein sequence ID" value="BET44851.1"/>
    <property type="molecule type" value="Genomic_DNA"/>
</dbReference>
<evidence type="ECO:0000256" key="3">
    <source>
        <dbReference type="ARBA" id="ARBA00023237"/>
    </source>
</evidence>
<feature type="domain" description="Pyrrolo-quinoline quinone repeat" evidence="5">
    <location>
        <begin position="74"/>
        <end position="320"/>
    </location>
</feature>
<keyword evidence="4" id="KW-0449">Lipoprotein</keyword>
<evidence type="ECO:0000313" key="6">
    <source>
        <dbReference type="EMBL" id="BET44851.1"/>
    </source>
</evidence>
<dbReference type="Gene3D" id="2.130.10.10">
    <property type="entry name" value="YVTN repeat-like/Quinoprotein amine dehydrogenase"/>
    <property type="match status" value="1"/>
</dbReference>
<dbReference type="PANTHER" id="PTHR34512:SF30">
    <property type="entry name" value="OUTER MEMBRANE PROTEIN ASSEMBLY FACTOR BAMB"/>
    <property type="match status" value="1"/>
</dbReference>
<dbReference type="AlphaFoldDB" id="A0AAT9G514"/>
<dbReference type="InterPro" id="IPR002372">
    <property type="entry name" value="PQQ_rpt_dom"/>
</dbReference>
<keyword evidence="3 4" id="KW-0998">Cell outer membrane</keyword>
<keyword evidence="4" id="KW-0564">Palmitate</keyword>
<protein>
    <recommendedName>
        <fullName evidence="4">Outer membrane protein assembly factor BamB</fullName>
    </recommendedName>
</protein>
<dbReference type="GO" id="GO:0043165">
    <property type="term" value="P:Gram-negative-bacterium-type cell outer membrane assembly"/>
    <property type="evidence" value="ECO:0007669"/>
    <property type="project" value="UniProtKB-UniRule"/>
</dbReference>
<comment type="subunit">
    <text evidence="4">Part of the Bam complex, which is composed of the outer membrane protein BamA, and four lipoproteins BamB, BamC, BamD and BamE.</text>
</comment>
<dbReference type="NCBIfam" id="TIGR03300">
    <property type="entry name" value="assembly_YfgL"/>
    <property type="match status" value="1"/>
</dbReference>
<dbReference type="SMART" id="SM00564">
    <property type="entry name" value="PQQ"/>
    <property type="match status" value="7"/>
</dbReference>
<organism evidence="6">
    <name type="scientific">Candidatus Aschnera chinzeii</name>
    <dbReference type="NCBI Taxonomy" id="1485666"/>
    <lineage>
        <taxon>Bacteria</taxon>
        <taxon>Pseudomonadati</taxon>
        <taxon>Pseudomonadota</taxon>
        <taxon>Gammaproteobacteria</taxon>
        <taxon>Enterobacterales</taxon>
        <taxon>Enterobacteriaceae</taxon>
        <taxon>Candidatus Aschnera</taxon>
    </lineage>
</organism>
<dbReference type="Pfam" id="PF13360">
    <property type="entry name" value="PQQ_2"/>
    <property type="match status" value="1"/>
</dbReference>
<dbReference type="SUPFAM" id="SSF50998">
    <property type="entry name" value="Quinoprotein alcohol dehydrogenase-like"/>
    <property type="match status" value="1"/>
</dbReference>
<keyword evidence="1 4" id="KW-0732">Signal</keyword>
<evidence type="ECO:0000256" key="1">
    <source>
        <dbReference type="ARBA" id="ARBA00022729"/>
    </source>
</evidence>
<dbReference type="PROSITE" id="PS51257">
    <property type="entry name" value="PROKAR_LIPOPROTEIN"/>
    <property type="match status" value="1"/>
</dbReference>
<dbReference type="GO" id="GO:0051205">
    <property type="term" value="P:protein insertion into membrane"/>
    <property type="evidence" value="ECO:0007669"/>
    <property type="project" value="UniProtKB-UniRule"/>
</dbReference>
<dbReference type="HAMAP" id="MF_00923">
    <property type="entry name" value="OM_assembly_BamB"/>
    <property type="match status" value="1"/>
</dbReference>
<dbReference type="GO" id="GO:0009279">
    <property type="term" value="C:cell outer membrane"/>
    <property type="evidence" value="ECO:0007669"/>
    <property type="project" value="UniProtKB-SubCell"/>
</dbReference>
<keyword evidence="2 4" id="KW-0472">Membrane</keyword>
<evidence type="ECO:0000256" key="2">
    <source>
        <dbReference type="ARBA" id="ARBA00023136"/>
    </source>
</evidence>
<proteinExistence type="inferred from homology"/>
<dbReference type="InterPro" id="IPR015943">
    <property type="entry name" value="WD40/YVTN_repeat-like_dom_sf"/>
</dbReference>
<evidence type="ECO:0000256" key="4">
    <source>
        <dbReference type="HAMAP-Rule" id="MF_00923"/>
    </source>
</evidence>
<dbReference type="InterPro" id="IPR018391">
    <property type="entry name" value="PQQ_b-propeller_rpt"/>
</dbReference>
<comment type="similarity">
    <text evidence="4">Belongs to the BamB family.</text>
</comment>
<gene>
    <name evidence="4 6" type="primary">bamB</name>
    <name evidence="6" type="ORF">ACHINZ_5260</name>
</gene>
<reference evidence="6" key="1">
    <citation type="journal article" date="2023" name="Front. Microbiol.">
        <title>Genome analysis of Candidatus Aschnera chinzeii, the bacterial endosymbiont of the blood-sucking bat fly Penicillidia jenynsii (Insecta: Diptera: Nycteribiidae).</title>
        <authorList>
            <person name="Koga R."/>
            <person name="Moriyama M."/>
            <person name="Nozaki T."/>
            <person name="Fukatsu T."/>
        </authorList>
    </citation>
    <scope>NUCLEOTIDE SEQUENCE</scope>
    <source>
        <strain evidence="6">Kw-01</strain>
    </source>
</reference>